<dbReference type="EMBL" id="CAKKNE010000006">
    <property type="protein sequence ID" value="CAH0379116.1"/>
    <property type="molecule type" value="Genomic_DNA"/>
</dbReference>
<accession>A0A8J2T2N7</accession>
<evidence type="ECO:0000256" key="1">
    <source>
        <dbReference type="SAM" id="MobiDB-lite"/>
    </source>
</evidence>
<protein>
    <submittedName>
        <fullName evidence="2">Uncharacterized protein</fullName>
    </submittedName>
</protein>
<comment type="caution">
    <text evidence="2">The sequence shown here is derived from an EMBL/GenBank/DDBJ whole genome shotgun (WGS) entry which is preliminary data.</text>
</comment>
<feature type="region of interest" description="Disordered" evidence="1">
    <location>
        <begin position="732"/>
        <end position="819"/>
    </location>
</feature>
<evidence type="ECO:0000313" key="2">
    <source>
        <dbReference type="EMBL" id="CAH0379116.1"/>
    </source>
</evidence>
<proteinExistence type="predicted"/>
<gene>
    <name evidence="2" type="ORF">PECAL_6P07170</name>
</gene>
<feature type="compositionally biased region" description="Low complexity" evidence="1">
    <location>
        <begin position="747"/>
        <end position="761"/>
    </location>
</feature>
<sequence>MALSESQLAKLEGAIARMVEDDDAQSSVLDKGWLRKKLEEDTASDEEEADDLDDLQKTGGRWRILVSVWGPAAQKWGAKLIRFKRIIYIMKQYGPGSCVPLAFMYKHHVGYFIKFASDEALAPFVPTFPPGAAADDPVDREDGFDLGEVSAEVVASAAINLQRAKYGEGPKGLMARLLCVCLAAENEGRGFGTYTGGEWILGQLAGIVPYENCDCFEWLHEKSHGDVLAKLFEELFGTRLAPHDARMLGANTELKARFPNDDGQFTDSGSGQVMYISIGGGRKKSGYANLRERLRAHDGRLLLLARTYLGNNRARQSAALGNPLADACDDLTYYNDGDQPRIVHARPPSSRTRPDERCVIVRQPGDATPRSIPWDPDRDPLYIHQARRGLFVWHESMGTTTFRKIPKCKLDTAKLYLCCQKNSWGSNIEGTPAELDAATGRQILDLLQASGEKESYLTSMARATATVNGKDGRRLTYNTGMLTVAQILGAEAFRLVTECKEHMVILLADGRRIIITTATCTAANSGDNSICQFSIESNGRHPLLWRQTAVCVLVIKFPSDTYEFCEGNQYCRRLSVATPRDRKLFCVFSTDLSLELREKVMKIYVPKNLMYEKLLAVQGMRPDARYLSKPRLDPAWKGGDDLYRVFQNGLVDSSELLDKVREVGAPWADWLDAASVLGPGLDLDALCARLPPATHADVRRAFGVETLATAPPQPSALERTIAGDLGAAREHLAHHSQATRPAPPPNLGAAAPVVAGRPVPRSGFENDGPLGPSFTTPMFRALPNAPYKPQGPGGYRPQDDSSAPVHHFTFSDSDDEEEW</sequence>
<dbReference type="Proteomes" id="UP000789595">
    <property type="component" value="Unassembled WGS sequence"/>
</dbReference>
<reference evidence="2" key="1">
    <citation type="submission" date="2021-11" db="EMBL/GenBank/DDBJ databases">
        <authorList>
            <consortium name="Genoscope - CEA"/>
            <person name="William W."/>
        </authorList>
    </citation>
    <scope>NUCLEOTIDE SEQUENCE</scope>
</reference>
<keyword evidence="3" id="KW-1185">Reference proteome</keyword>
<evidence type="ECO:0000313" key="3">
    <source>
        <dbReference type="Proteomes" id="UP000789595"/>
    </source>
</evidence>
<dbReference type="AlphaFoldDB" id="A0A8J2T2N7"/>
<name>A0A8J2T2N7_9STRA</name>
<organism evidence="2 3">
    <name type="scientific">Pelagomonas calceolata</name>
    <dbReference type="NCBI Taxonomy" id="35677"/>
    <lineage>
        <taxon>Eukaryota</taxon>
        <taxon>Sar</taxon>
        <taxon>Stramenopiles</taxon>
        <taxon>Ochrophyta</taxon>
        <taxon>Pelagophyceae</taxon>
        <taxon>Pelagomonadales</taxon>
        <taxon>Pelagomonadaceae</taxon>
        <taxon>Pelagomonas</taxon>
    </lineage>
</organism>